<gene>
    <name evidence="2" type="ORF">HYN43_008465</name>
</gene>
<organism evidence="2 3">
    <name type="scientific">Mucilaginibacter celer</name>
    <dbReference type="NCBI Taxonomy" id="2305508"/>
    <lineage>
        <taxon>Bacteria</taxon>
        <taxon>Pseudomonadati</taxon>
        <taxon>Bacteroidota</taxon>
        <taxon>Sphingobacteriia</taxon>
        <taxon>Sphingobacteriales</taxon>
        <taxon>Sphingobacteriaceae</taxon>
        <taxon>Mucilaginibacter</taxon>
    </lineage>
</organism>
<keyword evidence="3" id="KW-1185">Reference proteome</keyword>
<feature type="transmembrane region" description="Helical" evidence="1">
    <location>
        <begin position="26"/>
        <end position="49"/>
    </location>
</feature>
<keyword evidence="1" id="KW-0472">Membrane</keyword>
<dbReference type="AlphaFoldDB" id="A0A494VJS5"/>
<evidence type="ECO:0000256" key="1">
    <source>
        <dbReference type="SAM" id="Phobius"/>
    </source>
</evidence>
<proteinExistence type="predicted"/>
<name>A0A494VJS5_9SPHI</name>
<accession>A0A494VJS5</accession>
<keyword evidence="1" id="KW-0812">Transmembrane</keyword>
<dbReference type="KEGG" id="muh:HYN43_008465"/>
<dbReference type="Pfam" id="PF13595">
    <property type="entry name" value="DUF4138"/>
    <property type="match status" value="1"/>
</dbReference>
<reference evidence="2 3" key="1">
    <citation type="submission" date="2018-10" db="EMBL/GenBank/DDBJ databases">
        <title>Genome sequencing of Mucilaginibacter sp. HYN0043.</title>
        <authorList>
            <person name="Kim M."/>
            <person name="Yi H."/>
        </authorList>
    </citation>
    <scope>NUCLEOTIDE SEQUENCE [LARGE SCALE GENOMIC DNA]</scope>
    <source>
        <strain evidence="2 3">HYN0043</strain>
    </source>
</reference>
<dbReference type="EMBL" id="CP032869">
    <property type="protein sequence ID" value="AYL95326.1"/>
    <property type="molecule type" value="Genomic_DNA"/>
</dbReference>
<evidence type="ECO:0000313" key="2">
    <source>
        <dbReference type="EMBL" id="AYL95326.1"/>
    </source>
</evidence>
<dbReference type="InterPro" id="IPR022298">
    <property type="entry name" value="Conjug_transposon_TraN"/>
</dbReference>
<keyword evidence="1" id="KW-1133">Transmembrane helix</keyword>
<dbReference type="OrthoDB" id="1038500at2"/>
<sequence length="302" mass="34078">MRCIPLKKTRKFSPAGKCPNSFNQKYLLSIQIFNALFFMKNILFLYFMLFASVCCAQEKLPLVYLPVKGTIHFISPEPIQYVDISSKQLAGDLPLKNILRLKLRDTSKSFDSAILTLAGEKFIAQYRLVPGYTAVPTEIEILPPDTHPLDISGIGFSQSQLKSMATNLISMRAGNPRERTLAYGVSGLLNHVYSVGDYLFLDISYRNKTRIKYDIADFNFSIEDKKIAKAANSQSIPLTPELILYDIPAFSRNYRNIFVLRKLSIPGNKVLKVELSEKQVSGRVLTLSIPYHDILDADTLPN</sequence>
<protein>
    <submittedName>
        <fullName evidence="2">DUF4138 domain-containing protein</fullName>
    </submittedName>
</protein>
<dbReference type="Proteomes" id="UP000270046">
    <property type="component" value="Chromosome"/>
</dbReference>
<evidence type="ECO:0000313" key="3">
    <source>
        <dbReference type="Proteomes" id="UP000270046"/>
    </source>
</evidence>